<proteinExistence type="predicted"/>
<evidence type="ECO:0000313" key="1">
    <source>
        <dbReference type="EMBL" id="CAG7730504.1"/>
    </source>
</evidence>
<accession>A0A8J2P497</accession>
<keyword evidence="2" id="KW-1185">Reference proteome</keyword>
<dbReference type="EMBL" id="CAJVCH010195624">
    <property type="protein sequence ID" value="CAG7730504.1"/>
    <property type="molecule type" value="Genomic_DNA"/>
</dbReference>
<protein>
    <submittedName>
        <fullName evidence="1">Uncharacterized protein</fullName>
    </submittedName>
</protein>
<gene>
    <name evidence="1" type="ORF">AFUS01_LOCUS19145</name>
</gene>
<dbReference type="Proteomes" id="UP000708208">
    <property type="component" value="Unassembled WGS sequence"/>
</dbReference>
<comment type="caution">
    <text evidence="1">The sequence shown here is derived from an EMBL/GenBank/DDBJ whole genome shotgun (WGS) entry which is preliminary data.</text>
</comment>
<sequence length="75" mass="8427">MKLIKCEIPLTRGCRCTEKSLYLKALVTRKGVIISFSSSIRALELSRLFAPTDYTQTSILSSEFPTTQQDKQNGL</sequence>
<dbReference type="AlphaFoldDB" id="A0A8J2P497"/>
<organism evidence="1 2">
    <name type="scientific">Allacma fusca</name>
    <dbReference type="NCBI Taxonomy" id="39272"/>
    <lineage>
        <taxon>Eukaryota</taxon>
        <taxon>Metazoa</taxon>
        <taxon>Ecdysozoa</taxon>
        <taxon>Arthropoda</taxon>
        <taxon>Hexapoda</taxon>
        <taxon>Collembola</taxon>
        <taxon>Symphypleona</taxon>
        <taxon>Sminthuridae</taxon>
        <taxon>Allacma</taxon>
    </lineage>
</organism>
<name>A0A8J2P497_9HEXA</name>
<evidence type="ECO:0000313" key="2">
    <source>
        <dbReference type="Proteomes" id="UP000708208"/>
    </source>
</evidence>
<reference evidence="1" key="1">
    <citation type="submission" date="2021-06" db="EMBL/GenBank/DDBJ databases">
        <authorList>
            <person name="Hodson N. C."/>
            <person name="Mongue J. A."/>
            <person name="Jaron S. K."/>
        </authorList>
    </citation>
    <scope>NUCLEOTIDE SEQUENCE</scope>
</reference>